<dbReference type="Proteomes" id="UP000029224">
    <property type="component" value="Unassembled WGS sequence"/>
</dbReference>
<evidence type="ECO:0000313" key="2">
    <source>
        <dbReference type="Proteomes" id="UP000029224"/>
    </source>
</evidence>
<gene>
    <name evidence="1" type="ORF">JCM19240_683</name>
</gene>
<comment type="caution">
    <text evidence="1">The sequence shown here is derived from an EMBL/GenBank/DDBJ whole genome shotgun (WGS) entry which is preliminary data.</text>
</comment>
<dbReference type="OrthoDB" id="7346858at2"/>
<name>A0A090TCC3_9VIBR</name>
<dbReference type="EMBL" id="BBMT01000018">
    <property type="protein sequence ID" value="GAL37536.1"/>
    <property type="molecule type" value="Genomic_DNA"/>
</dbReference>
<dbReference type="AlphaFoldDB" id="A0A090TCC3"/>
<keyword evidence="2" id="KW-1185">Reference proteome</keyword>
<reference evidence="1 2" key="1">
    <citation type="submission" date="2014-09" db="EMBL/GenBank/DDBJ databases">
        <title>Vibrio maritimus JCM 19240. (C210) whole genome shotgun sequence.</title>
        <authorList>
            <person name="Sawabe T."/>
            <person name="Meirelles P."/>
            <person name="Nakanishi M."/>
            <person name="Sayaka M."/>
            <person name="Hattori M."/>
            <person name="Ohkuma M."/>
        </authorList>
    </citation>
    <scope>NUCLEOTIDE SEQUENCE [LARGE SCALE GENOMIC DNA]</scope>
    <source>
        <strain evidence="1 2">JCM 19240</strain>
    </source>
</reference>
<accession>A0A090TCC3</accession>
<evidence type="ECO:0000313" key="1">
    <source>
        <dbReference type="EMBL" id="GAL37536.1"/>
    </source>
</evidence>
<proteinExistence type="predicted"/>
<protein>
    <submittedName>
        <fullName evidence="1">Uncharacterized protein</fullName>
    </submittedName>
</protein>
<reference evidence="1 2" key="2">
    <citation type="submission" date="2014-09" db="EMBL/GenBank/DDBJ databases">
        <authorList>
            <consortium name="NBRP consortium"/>
            <person name="Sawabe T."/>
            <person name="Meirelles P."/>
            <person name="Nakanishi M."/>
            <person name="Sayaka M."/>
            <person name="Hattori M."/>
            <person name="Ohkuma M."/>
        </authorList>
    </citation>
    <scope>NUCLEOTIDE SEQUENCE [LARGE SCALE GENOMIC DNA]</scope>
    <source>
        <strain evidence="1 2">JCM 19240</strain>
    </source>
</reference>
<sequence length="402" mass="46498">MKEIYYFSSSLSPLNDYWILKELLANNIEVKVINIYDLINDSSKDIAVKNAQVEYYRVCRSSNELESVLASIVKGNIAFAPTGGGVSQEIRYKLAEKGVSVVCDTTFSLPIVPLSTDMSNNAHYSNPIQKVLRVFQTKGAVGFIRHCVDFIKSRLPVRISVKINKRRTINLNKIRENTYLVTSGAKNHLAYRLISDAYNQIKIGHFSTVCRESKLRRVVDGSYWVFIDQALPFHRDSKRVGINYEHFADDYYHSLVSYFNYIEESTNKKVVVALHPRTEETYAEYFTGYDTFKGLTEELIEYSEGIISHFSTCIYSAVYLKKPVIIVTNRLMDMHHDVRRMHDFSQRLKIPIIDIDKQYPLDFESHIDVDKVAYQRFTENYIKQSDAKDDTAVNILREKFGF</sequence>
<organism evidence="1 2">
    <name type="scientific">Vibrio maritimus</name>
    <dbReference type="NCBI Taxonomy" id="990268"/>
    <lineage>
        <taxon>Bacteria</taxon>
        <taxon>Pseudomonadati</taxon>
        <taxon>Pseudomonadota</taxon>
        <taxon>Gammaproteobacteria</taxon>
        <taxon>Vibrionales</taxon>
        <taxon>Vibrionaceae</taxon>
        <taxon>Vibrio</taxon>
    </lineage>
</organism>